<reference evidence="2 3" key="1">
    <citation type="submission" date="2015-01" db="EMBL/GenBank/DDBJ databases">
        <title>Genome sequence of the beneficial rhizobacterium Pseudomonas fluorescens 2-79.</title>
        <authorList>
            <person name="Thuermer A."/>
            <person name="Daniel R."/>
        </authorList>
    </citation>
    <scope>NUCLEOTIDE SEQUENCE [LARGE SCALE GENOMIC DNA]</scope>
    <source>
        <strain evidence="2 3">2-79</strain>
    </source>
</reference>
<feature type="compositionally biased region" description="Basic residues" evidence="1">
    <location>
        <begin position="1"/>
        <end position="14"/>
    </location>
</feature>
<proteinExistence type="predicted"/>
<dbReference type="Proteomes" id="UP000032210">
    <property type="component" value="Unassembled WGS sequence"/>
</dbReference>
<protein>
    <submittedName>
        <fullName evidence="2">Uncharacterized protein</fullName>
    </submittedName>
</protein>
<accession>A0A0D0TB90</accession>
<dbReference type="PATRIC" id="fig|294.125.peg.3806"/>
<sequence>MGKKSREKRERKAAKLGGDPQTRSPSIDFFSRRRAPDSQIESKFQRCIEQTTSVLRRYKCIDAALALSISDLWPANVGSPIKHMFAWSVLLRTEEANSGTLPIATYEDFVVFVNALYAVWPDFPMLEDFASEADWGQTRVRLDSDFVPIFYGSCIERLPDFVEAFRISYADIETAQVDMDLAVAAQTCIINSMPELAKTSMPQPGIGDVEVPPEKFWLACRSTIIQLGQDLANRRAHASKDLEASFGVLKDPLTHDGFGNAVMAGQVLPYLAVTDGDSWVPISVRNMPGVVIDHWAALHAQGVDAEVHRRFGRFIAERFRHSRIGPITLFVGETAVHQLPISCLIPSKSGVYLICACDHQLYLQASSASQNVYAALKRGERAHFQLADGRRFYLGSDRSRCLKSEEVHVLIVLTQSGTAPEMLDPVVKPARLMPLADFITIFDDLDQPDDIESFWTFMDGQRAMFSPFSSGLADQFASFKDSHGVLVDGAMEPSMLMLDTSWGTSRRFKELSSFWALAPSRFPTDSAGWRLSSATSGVTRMESRSLPLLGFSTQVDACAVQTLVPIAPHLQVIDGRMLEMFAHLLTDQFFRHRDLLSTLPLLQLPHLILTCGVDARDVIEPEKAPESLAIFPNVIVKTSRTEAQPHVVLLTIRTRAVMAGLNDSKDASFEVRCLIEALQRCHEEYGLTFSNDLAVTLQSRATAAARFHLQRAQRLVDVPDFVDPVIPSLMDYKQARKHLAVAMQRSGLNPGRYELKDAKTKIDVGRDFLRSHIEKRLGSLDRHQLIRQCIEQHDALAAAERFAVLKAQQSLAHDVEYDRFEAVEKARKDLGAAARHYRYLLEKVLSSTGGGAQQVTSEVLRELVGLVDWYKVLADAGDVLHTGVDVGGIEIDDFHVPQIFYSTDSGERGEKFAREYAKSRLGINLNDQDEVEGPVEELMADERMRKAFKQDLGFELQHLLSALVVLSQPVQLGLTDTLELSYVATADRLSQLLVDNIEGLENSESALIVEFLTLSGTHIRRLAGRDVEESEVPYWEHSKRIHRYAIRPLIDEGDALRWGAETASRALSIWSASVRDGYLPADFSLPNVEPLIREIKEGIEKKLEARAGEVLLRHTPYVMRNLDFYRRFRSERFDDVGDFDVFAYWPETNTLLVAECKYNQPAYSMKDTRRLRDKIFGKSEDDRNGQFSRILRRRQFLLQHRSRLLELLSWPLPQVDQPRDLEIYVSRAIHYWMVHPPYEVPTAFTRIDALDAWLTQQVIVAPAVASTTSGLE</sequence>
<evidence type="ECO:0000313" key="2">
    <source>
        <dbReference type="EMBL" id="KIR20856.1"/>
    </source>
</evidence>
<evidence type="ECO:0000256" key="1">
    <source>
        <dbReference type="SAM" id="MobiDB-lite"/>
    </source>
</evidence>
<dbReference type="EMBL" id="JXCQ01000037">
    <property type="protein sequence ID" value="KIR20856.1"/>
    <property type="molecule type" value="Genomic_DNA"/>
</dbReference>
<name>A0A0D0TB90_PSEFL</name>
<feature type="region of interest" description="Disordered" evidence="1">
    <location>
        <begin position="1"/>
        <end position="28"/>
    </location>
</feature>
<organism evidence="2 3">
    <name type="scientific">Pseudomonas fluorescens</name>
    <dbReference type="NCBI Taxonomy" id="294"/>
    <lineage>
        <taxon>Bacteria</taxon>
        <taxon>Pseudomonadati</taxon>
        <taxon>Pseudomonadota</taxon>
        <taxon>Gammaproteobacteria</taxon>
        <taxon>Pseudomonadales</taxon>
        <taxon>Pseudomonadaceae</taxon>
        <taxon>Pseudomonas</taxon>
    </lineage>
</organism>
<evidence type="ECO:0000313" key="3">
    <source>
        <dbReference type="Proteomes" id="UP000032210"/>
    </source>
</evidence>
<comment type="caution">
    <text evidence="2">The sequence shown here is derived from an EMBL/GenBank/DDBJ whole genome shotgun (WGS) entry which is preliminary data.</text>
</comment>
<dbReference type="AlphaFoldDB" id="A0A0D0TB90"/>
<dbReference type="RefSeq" id="WP_043050033.1">
    <property type="nucleotide sequence ID" value="NZ_JXCQ01000037.1"/>
</dbReference>
<gene>
    <name evidence="2" type="ORF">PFLU3_37060</name>
</gene>